<evidence type="ECO:0000259" key="3">
    <source>
        <dbReference type="Pfam" id="PF00857"/>
    </source>
</evidence>
<dbReference type="GO" id="GO:0016787">
    <property type="term" value="F:hydrolase activity"/>
    <property type="evidence" value="ECO:0007669"/>
    <property type="project" value="UniProtKB-KW"/>
</dbReference>
<evidence type="ECO:0000313" key="4">
    <source>
        <dbReference type="EMBL" id="KYG33583.1"/>
    </source>
</evidence>
<evidence type="ECO:0000256" key="2">
    <source>
        <dbReference type="ARBA" id="ARBA00022801"/>
    </source>
</evidence>
<protein>
    <submittedName>
        <fullName evidence="4">Isochorismatase</fullName>
    </submittedName>
</protein>
<reference evidence="4" key="1">
    <citation type="submission" date="2016-02" db="EMBL/GenBank/DDBJ databases">
        <title>Genome sequence of Bacillus trypoxylicola KCTC 13244(T).</title>
        <authorList>
            <person name="Jeong H."/>
            <person name="Park S.-H."/>
            <person name="Choi S.-K."/>
        </authorList>
    </citation>
    <scope>NUCLEOTIDE SEQUENCE [LARGE SCALE GENOMIC DNA]</scope>
    <source>
        <strain evidence="4">KCTC 13244</strain>
    </source>
</reference>
<dbReference type="InterPro" id="IPR050272">
    <property type="entry name" value="Isochorismatase-like_hydrls"/>
</dbReference>
<dbReference type="SUPFAM" id="SSF52499">
    <property type="entry name" value="Isochorismatase-like hydrolases"/>
    <property type="match status" value="1"/>
</dbReference>
<sequence length="173" mass="19673">MINDLHFEHGERLLKHALPVAKNIADLKKVAYRNHLPVIYVNDNYGRWQSDFRHLVEHCLHKDVLGKPLAELLKPGEHDYFVLKPQFSGFFGTPLNILLEHLGIDTLIITGVAGNMCVQFTANDAYMNHYRIFIPSDCVASNSQEENHEALKTMENVIKATITPSTDKSFPFS</sequence>
<gene>
    <name evidence="4" type="ORF">AZF04_16250</name>
</gene>
<dbReference type="AlphaFoldDB" id="A0A162ES61"/>
<keyword evidence="2" id="KW-0378">Hydrolase</keyword>
<dbReference type="InterPro" id="IPR036380">
    <property type="entry name" value="Isochorismatase-like_sf"/>
</dbReference>
<evidence type="ECO:0000313" key="5">
    <source>
        <dbReference type="Proteomes" id="UP000075806"/>
    </source>
</evidence>
<dbReference type="CDD" id="cd00431">
    <property type="entry name" value="cysteine_hydrolases"/>
    <property type="match status" value="1"/>
</dbReference>
<dbReference type="EMBL" id="LTAO01000006">
    <property type="protein sequence ID" value="KYG33583.1"/>
    <property type="molecule type" value="Genomic_DNA"/>
</dbReference>
<proteinExistence type="inferred from homology"/>
<dbReference type="Pfam" id="PF00857">
    <property type="entry name" value="Isochorismatase"/>
    <property type="match status" value="1"/>
</dbReference>
<comment type="caution">
    <text evidence="4">The sequence shown here is derived from an EMBL/GenBank/DDBJ whole genome shotgun (WGS) entry which is preliminary data.</text>
</comment>
<dbReference type="InterPro" id="IPR000868">
    <property type="entry name" value="Isochorismatase-like_dom"/>
</dbReference>
<comment type="similarity">
    <text evidence="1">Belongs to the isochorismatase family.</text>
</comment>
<name>A0A162ES61_9BACI</name>
<keyword evidence="5" id="KW-1185">Reference proteome</keyword>
<dbReference type="PANTHER" id="PTHR43540:SF6">
    <property type="entry name" value="ISOCHORISMATASE-LIKE DOMAIN-CONTAINING PROTEIN"/>
    <property type="match status" value="1"/>
</dbReference>
<feature type="domain" description="Isochorismatase-like" evidence="3">
    <location>
        <begin position="9"/>
        <end position="160"/>
    </location>
</feature>
<dbReference type="Proteomes" id="UP000075806">
    <property type="component" value="Unassembled WGS sequence"/>
</dbReference>
<accession>A0A162ES61</accession>
<organism evidence="4 5">
    <name type="scientific">Alkalihalobacillus trypoxylicola</name>
    <dbReference type="NCBI Taxonomy" id="519424"/>
    <lineage>
        <taxon>Bacteria</taxon>
        <taxon>Bacillati</taxon>
        <taxon>Bacillota</taxon>
        <taxon>Bacilli</taxon>
        <taxon>Bacillales</taxon>
        <taxon>Bacillaceae</taxon>
        <taxon>Alkalihalobacillus</taxon>
    </lineage>
</organism>
<dbReference type="PANTHER" id="PTHR43540">
    <property type="entry name" value="PEROXYUREIDOACRYLATE/UREIDOACRYLATE AMIDOHYDROLASE-RELATED"/>
    <property type="match status" value="1"/>
</dbReference>
<dbReference type="Gene3D" id="3.40.50.850">
    <property type="entry name" value="Isochorismatase-like"/>
    <property type="match status" value="1"/>
</dbReference>
<evidence type="ECO:0000256" key="1">
    <source>
        <dbReference type="ARBA" id="ARBA00006336"/>
    </source>
</evidence>
<dbReference type="STRING" id="519424.AZF04_16250"/>